<accession>A0A8S9J0E7</accession>
<protein>
    <submittedName>
        <fullName evidence="1">Uncharacterized protein</fullName>
    </submittedName>
</protein>
<proteinExistence type="predicted"/>
<evidence type="ECO:0000313" key="1">
    <source>
        <dbReference type="EMBL" id="KAF2575544.1"/>
    </source>
</evidence>
<reference evidence="1" key="1">
    <citation type="submission" date="2019-12" db="EMBL/GenBank/DDBJ databases">
        <title>Genome sequencing and annotation of Brassica cretica.</title>
        <authorList>
            <person name="Studholme D.J."/>
            <person name="Sarris P.F."/>
        </authorList>
    </citation>
    <scope>NUCLEOTIDE SEQUENCE</scope>
    <source>
        <strain evidence="1">PFS-102/07</strain>
        <tissue evidence="1">Leaf</tissue>
    </source>
</reference>
<dbReference type="AlphaFoldDB" id="A0A8S9J0E7"/>
<comment type="caution">
    <text evidence="1">The sequence shown here is derived from an EMBL/GenBank/DDBJ whole genome shotgun (WGS) entry which is preliminary data.</text>
</comment>
<sequence>MRNFLRQILFRNRFFLTKNLCGGNTRHRTRAQKRSLRSDRTFVPLGRFVATELEPKLGRYVATERSFRSVATSLDQSFALDYCTYFLRNRHDAVFSSWEAVGYHVLYIFLYRRRYFYGIT</sequence>
<organism evidence="1">
    <name type="scientific">Brassica cretica</name>
    <name type="common">Mustard</name>
    <dbReference type="NCBI Taxonomy" id="69181"/>
    <lineage>
        <taxon>Eukaryota</taxon>
        <taxon>Viridiplantae</taxon>
        <taxon>Streptophyta</taxon>
        <taxon>Embryophyta</taxon>
        <taxon>Tracheophyta</taxon>
        <taxon>Spermatophyta</taxon>
        <taxon>Magnoliopsida</taxon>
        <taxon>eudicotyledons</taxon>
        <taxon>Gunneridae</taxon>
        <taxon>Pentapetalae</taxon>
        <taxon>rosids</taxon>
        <taxon>malvids</taxon>
        <taxon>Brassicales</taxon>
        <taxon>Brassicaceae</taxon>
        <taxon>Brassiceae</taxon>
        <taxon>Brassica</taxon>
    </lineage>
</organism>
<dbReference type="EMBL" id="QGKY02001015">
    <property type="protein sequence ID" value="KAF2575544.1"/>
    <property type="molecule type" value="Genomic_DNA"/>
</dbReference>
<name>A0A8S9J0E7_BRACR</name>
<gene>
    <name evidence="1" type="ORF">F2Q70_00002901</name>
</gene>